<dbReference type="OrthoDB" id="8746011at2"/>
<dbReference type="PATRIC" id="fig|1225564.3.peg.512"/>
<sequence>MDDLLAGVIEAHGGLDRWRSVTLGEATIVTGGSLWGLKGLIQDPNPRRMTVSPHQERASLKPFGDPDWHTEFTPERIAIVRDDGSIVSERIHPRAAFAGHGLDTPWDPLHRAYFNGYALWTYLTTPFLFAMEGVRVQEVEPWAEGSSIWRVLRVEFPDSIATHSRVQDFYFGDDLSLRRHDYTVDVAGGFAAAQIVHDYIEADGIRLPSKRRAYLRGPDHRPDLDVLLVSIDISDVRFT</sequence>
<dbReference type="RefSeq" id="WP_047192546.1">
    <property type="nucleotide sequence ID" value="NZ_LCYG01000117.1"/>
</dbReference>
<comment type="caution">
    <text evidence="1">The sequence shown here is derived from an EMBL/GenBank/DDBJ whole genome shotgun (WGS) entry which is preliminary data.</text>
</comment>
<dbReference type="STRING" id="1225564.AA309_29205"/>
<keyword evidence="2" id="KW-1185">Reference proteome</keyword>
<accession>A0A0H1RB89</accession>
<gene>
    <name evidence="1" type="ORF">AA309_29205</name>
</gene>
<reference evidence="1 2" key="1">
    <citation type="submission" date="2015-05" db="EMBL/GenBank/DDBJ databases">
        <title>Draft genome sequence of Microvirga vignae strain BR3299, a novel nitrogen fixing bacteria isolated from Brazil semi-aired region.</title>
        <authorList>
            <person name="Zilli J.E."/>
            <person name="Passos S.R."/>
            <person name="Leite J."/>
            <person name="Baldani J.I."/>
            <person name="Xavier G.R."/>
            <person name="Rumjaneck N.G."/>
            <person name="Simoes-Araujo J.L."/>
        </authorList>
    </citation>
    <scope>NUCLEOTIDE SEQUENCE [LARGE SCALE GENOMIC DNA]</scope>
    <source>
        <strain evidence="1 2">BR3299</strain>
    </source>
</reference>
<evidence type="ECO:0000313" key="1">
    <source>
        <dbReference type="EMBL" id="KLK89837.1"/>
    </source>
</evidence>
<dbReference type="AlphaFoldDB" id="A0A0H1RB89"/>
<proteinExistence type="predicted"/>
<organism evidence="1 2">
    <name type="scientific">Microvirga vignae</name>
    <dbReference type="NCBI Taxonomy" id="1225564"/>
    <lineage>
        <taxon>Bacteria</taxon>
        <taxon>Pseudomonadati</taxon>
        <taxon>Pseudomonadota</taxon>
        <taxon>Alphaproteobacteria</taxon>
        <taxon>Hyphomicrobiales</taxon>
        <taxon>Methylobacteriaceae</taxon>
        <taxon>Microvirga</taxon>
    </lineage>
</organism>
<dbReference type="Proteomes" id="UP000035489">
    <property type="component" value="Unassembled WGS sequence"/>
</dbReference>
<dbReference type="EMBL" id="LCYG01000117">
    <property type="protein sequence ID" value="KLK89837.1"/>
    <property type="molecule type" value="Genomic_DNA"/>
</dbReference>
<name>A0A0H1RB89_9HYPH</name>
<protein>
    <submittedName>
        <fullName evidence="1">Uncharacterized protein</fullName>
    </submittedName>
</protein>
<evidence type="ECO:0000313" key="2">
    <source>
        <dbReference type="Proteomes" id="UP000035489"/>
    </source>
</evidence>